<reference evidence="2" key="2">
    <citation type="submission" date="2021-09" db="EMBL/GenBank/DDBJ databases">
        <authorList>
            <person name="Jia N."/>
            <person name="Wang J."/>
            <person name="Shi W."/>
            <person name="Du L."/>
            <person name="Sun Y."/>
            <person name="Zhan W."/>
            <person name="Jiang J."/>
            <person name="Wang Q."/>
            <person name="Zhang B."/>
            <person name="Ji P."/>
            <person name="Sakyi L.B."/>
            <person name="Cui X."/>
            <person name="Yuan T."/>
            <person name="Jiang B."/>
            <person name="Yang W."/>
            <person name="Lam T.T.-Y."/>
            <person name="Chang Q."/>
            <person name="Ding S."/>
            <person name="Wang X."/>
            <person name="Zhu J."/>
            <person name="Ruan X."/>
            <person name="Zhao L."/>
            <person name="Wei J."/>
            <person name="Que T."/>
            <person name="Du C."/>
            <person name="Cheng J."/>
            <person name="Dai P."/>
            <person name="Han X."/>
            <person name="Huang E."/>
            <person name="Gao Y."/>
            <person name="Liu J."/>
            <person name="Shao H."/>
            <person name="Ye R."/>
            <person name="Li L."/>
            <person name="Wei W."/>
            <person name="Wang X."/>
            <person name="Wang C."/>
            <person name="Huo Q."/>
            <person name="Li W."/>
            <person name="Guo W."/>
            <person name="Chen H."/>
            <person name="Chen S."/>
            <person name="Zhou L."/>
            <person name="Zhou L."/>
            <person name="Ni X."/>
            <person name="Tian J."/>
            <person name="Zhou Y."/>
            <person name="Sheng Y."/>
            <person name="Liu T."/>
            <person name="Pan Y."/>
            <person name="Xia L."/>
            <person name="Li J."/>
            <person name="Zhao F."/>
            <person name="Cao W."/>
        </authorList>
    </citation>
    <scope>NUCLEOTIDE SEQUENCE</scope>
    <source>
        <strain evidence="2">Rsan-2018</strain>
        <tissue evidence="2">Larvae</tissue>
    </source>
</reference>
<organism evidence="2 3">
    <name type="scientific">Rhipicephalus sanguineus</name>
    <name type="common">Brown dog tick</name>
    <name type="synonym">Ixodes sanguineus</name>
    <dbReference type="NCBI Taxonomy" id="34632"/>
    <lineage>
        <taxon>Eukaryota</taxon>
        <taxon>Metazoa</taxon>
        <taxon>Ecdysozoa</taxon>
        <taxon>Arthropoda</taxon>
        <taxon>Chelicerata</taxon>
        <taxon>Arachnida</taxon>
        <taxon>Acari</taxon>
        <taxon>Parasitiformes</taxon>
        <taxon>Ixodida</taxon>
        <taxon>Ixodoidea</taxon>
        <taxon>Ixodidae</taxon>
        <taxon>Rhipicephalinae</taxon>
        <taxon>Rhipicephalus</taxon>
        <taxon>Rhipicephalus</taxon>
    </lineage>
</organism>
<evidence type="ECO:0008006" key="4">
    <source>
        <dbReference type="Google" id="ProtNLM"/>
    </source>
</evidence>
<keyword evidence="3" id="KW-1185">Reference proteome</keyword>
<comment type="caution">
    <text evidence="2">The sequence shown here is derived from an EMBL/GenBank/DDBJ whole genome shotgun (WGS) entry which is preliminary data.</text>
</comment>
<dbReference type="AlphaFoldDB" id="A0A9D4P9Q5"/>
<name>A0A9D4P9Q5_RHISA</name>
<proteinExistence type="predicted"/>
<evidence type="ECO:0000313" key="3">
    <source>
        <dbReference type="Proteomes" id="UP000821837"/>
    </source>
</evidence>
<dbReference type="EMBL" id="JABSTV010001255">
    <property type="protein sequence ID" value="KAH7934820.1"/>
    <property type="molecule type" value="Genomic_DNA"/>
</dbReference>
<feature type="region of interest" description="Disordered" evidence="1">
    <location>
        <begin position="132"/>
        <end position="154"/>
    </location>
</feature>
<accession>A0A9D4P9Q5</accession>
<feature type="compositionally biased region" description="Polar residues" evidence="1">
    <location>
        <begin position="144"/>
        <end position="154"/>
    </location>
</feature>
<evidence type="ECO:0000313" key="2">
    <source>
        <dbReference type="EMBL" id="KAH7934820.1"/>
    </source>
</evidence>
<sequence>MPDRFLRPFITSGRPTLLGLDVPKVFNSMTHEAIAQQLAVTSPGRRNYTGPYLHGRTVERSPIGTPRRTLTNKCVPEGAVPVHFLFNFAMNQLPSSQDRFTNISHTLYVDEVTTWTTTSSYGHVEGALPQASTSWRNAPHERSSNAQSSRLAYG</sequence>
<dbReference type="VEuPathDB" id="VectorBase:RSAN_055841"/>
<reference evidence="2" key="1">
    <citation type="journal article" date="2020" name="Cell">
        <title>Large-Scale Comparative Analyses of Tick Genomes Elucidate Their Genetic Diversity and Vector Capacities.</title>
        <authorList>
            <consortium name="Tick Genome and Microbiome Consortium (TIGMIC)"/>
            <person name="Jia N."/>
            <person name="Wang J."/>
            <person name="Shi W."/>
            <person name="Du L."/>
            <person name="Sun Y."/>
            <person name="Zhan W."/>
            <person name="Jiang J.F."/>
            <person name="Wang Q."/>
            <person name="Zhang B."/>
            <person name="Ji P."/>
            <person name="Bell-Sakyi L."/>
            <person name="Cui X.M."/>
            <person name="Yuan T.T."/>
            <person name="Jiang B.G."/>
            <person name="Yang W.F."/>
            <person name="Lam T.T."/>
            <person name="Chang Q.C."/>
            <person name="Ding S.J."/>
            <person name="Wang X.J."/>
            <person name="Zhu J.G."/>
            <person name="Ruan X.D."/>
            <person name="Zhao L."/>
            <person name="Wei J.T."/>
            <person name="Ye R.Z."/>
            <person name="Que T.C."/>
            <person name="Du C.H."/>
            <person name="Zhou Y.H."/>
            <person name="Cheng J.X."/>
            <person name="Dai P.F."/>
            <person name="Guo W.B."/>
            <person name="Han X.H."/>
            <person name="Huang E.J."/>
            <person name="Li L.F."/>
            <person name="Wei W."/>
            <person name="Gao Y.C."/>
            <person name="Liu J.Z."/>
            <person name="Shao H.Z."/>
            <person name="Wang X."/>
            <person name="Wang C.C."/>
            <person name="Yang T.C."/>
            <person name="Huo Q.B."/>
            <person name="Li W."/>
            <person name="Chen H.Y."/>
            <person name="Chen S.E."/>
            <person name="Zhou L.G."/>
            <person name="Ni X.B."/>
            <person name="Tian J.H."/>
            <person name="Sheng Y."/>
            <person name="Liu T."/>
            <person name="Pan Y.S."/>
            <person name="Xia L.Y."/>
            <person name="Li J."/>
            <person name="Zhao F."/>
            <person name="Cao W.C."/>
        </authorList>
    </citation>
    <scope>NUCLEOTIDE SEQUENCE</scope>
    <source>
        <strain evidence="2">Rsan-2018</strain>
    </source>
</reference>
<evidence type="ECO:0000256" key="1">
    <source>
        <dbReference type="SAM" id="MobiDB-lite"/>
    </source>
</evidence>
<protein>
    <recommendedName>
        <fullName evidence="4">Tick transposon</fullName>
    </recommendedName>
</protein>
<gene>
    <name evidence="2" type="ORF">HPB52_001004</name>
</gene>
<dbReference type="Proteomes" id="UP000821837">
    <property type="component" value="Unassembled WGS sequence"/>
</dbReference>